<dbReference type="GO" id="GO:0005743">
    <property type="term" value="C:mitochondrial inner membrane"/>
    <property type="evidence" value="ECO:0007669"/>
    <property type="project" value="UniProtKB-SubCell"/>
</dbReference>
<dbReference type="AlphaFoldDB" id="A0AAF0F4U2"/>
<feature type="region of interest" description="Disordered" evidence="10">
    <location>
        <begin position="556"/>
        <end position="587"/>
    </location>
</feature>
<keyword evidence="3 11" id="KW-0812">Transmembrane</keyword>
<feature type="region of interest" description="Disordered" evidence="10">
    <location>
        <begin position="28"/>
        <end position="74"/>
    </location>
</feature>
<proteinExistence type="inferred from homology"/>
<evidence type="ECO:0000313" key="12">
    <source>
        <dbReference type="EMBL" id="WFD43041.1"/>
    </source>
</evidence>
<keyword evidence="8 11" id="KW-0472">Membrane</keyword>
<evidence type="ECO:0000256" key="6">
    <source>
        <dbReference type="ARBA" id="ARBA00022989"/>
    </source>
</evidence>
<feature type="compositionally biased region" description="Polar residues" evidence="10">
    <location>
        <begin position="304"/>
        <end position="316"/>
    </location>
</feature>
<dbReference type="EMBL" id="CP118376">
    <property type="protein sequence ID" value="WFD43041.1"/>
    <property type="molecule type" value="Genomic_DNA"/>
</dbReference>
<evidence type="ECO:0000313" key="13">
    <source>
        <dbReference type="Proteomes" id="UP001214628"/>
    </source>
</evidence>
<keyword evidence="7" id="KW-0496">Mitochondrion</keyword>
<name>A0AAF0F4U2_9BASI</name>
<feature type="region of interest" description="Disordered" evidence="10">
    <location>
        <begin position="265"/>
        <end position="286"/>
    </location>
</feature>
<dbReference type="InterPro" id="IPR012571">
    <property type="entry name" value="Mdm31/Mdm32"/>
</dbReference>
<dbReference type="Proteomes" id="UP001214628">
    <property type="component" value="Chromosome 2"/>
</dbReference>
<sequence length="738" mass="83884">MARNGPVCSHAFHRLTVARSMHWSVVCRNDKPGRDDKQADPSKADTPKQQTEAKQESTPETKQDVVPSNGASEHNKRLFENYPHSLRELALKARSFARARADEVSGFAQGSMNSKTSSARHTPTQEDLLRIARGFWTRMRIRFKWFTIRGFRRYNADEIGAFFTLGGLGTAIWVIVGTYVLNLTQHHIRVCNLCRAEFAQFTRYVAPLLIDSEYIALRLANYISKQTGFTVAFGSAITPKWREGRISFRDVVVTRQSQPIAPAELQNQRQAHGRDDQDPVHPGLQLGLHQDIPAYDTGSEVVSPLNQDSLPSTQQEEQPDKNFSLFELRIDSLDVQLSLRRWLDGHGLIHAAEIRGVRGIIDRRNVYWDPEKPYDPRASRRKPRTGDLNLSSLTMEDFLVTVYQPGNFRPFNASIFEMRLPRLRVQWLFYDLLNADSITGQIDGCLFSLHKPQSVQHTSHHLYGRHKGNYLQNWVCIFTYLVTLARRWLVADIKFPREYDKDADINRIISEILENLSSAFNVEPTKRNNREALIPGQPELSGPAIYAPVAAVGPVAERAQQQQEEHQQEAKNQARRGKTRSESTETRKLVLTTETEDGEAKMIPPSVIIEMDVRLKDIKASMPIFTRELSYSSYALARPVVAFMNAHKTLIPVNCRIVMDLSEFDGSLDLSQTGLLPLISRRIYEALANHVASLQANQQRVRNVSLWSLDLAAQGMLKLARNVRDTMSRQLFEPGVPI</sequence>
<dbReference type="PANTHER" id="PTHR31068">
    <property type="entry name" value="MITOCHONDRIAL DISTRIBUTION AND MORPHOLOGY PROTEIN 31"/>
    <property type="match status" value="1"/>
</dbReference>
<evidence type="ECO:0000256" key="11">
    <source>
        <dbReference type="SAM" id="Phobius"/>
    </source>
</evidence>
<evidence type="ECO:0000256" key="1">
    <source>
        <dbReference type="ARBA" id="ARBA00004273"/>
    </source>
</evidence>
<comment type="similarity">
    <text evidence="2">Belongs to the MDM31/MDM32 family.</text>
</comment>
<evidence type="ECO:0000256" key="5">
    <source>
        <dbReference type="ARBA" id="ARBA00022946"/>
    </source>
</evidence>
<accession>A0AAF0F4U2</accession>
<organism evidence="12 13">
    <name type="scientific">Malassezia psittaci</name>
    <dbReference type="NCBI Taxonomy" id="1821823"/>
    <lineage>
        <taxon>Eukaryota</taxon>
        <taxon>Fungi</taxon>
        <taxon>Dikarya</taxon>
        <taxon>Basidiomycota</taxon>
        <taxon>Ustilaginomycotina</taxon>
        <taxon>Malasseziomycetes</taxon>
        <taxon>Malasseziales</taxon>
        <taxon>Malasseziaceae</taxon>
        <taxon>Malassezia</taxon>
    </lineage>
</organism>
<keyword evidence="5" id="KW-0809">Transit peptide</keyword>
<evidence type="ECO:0000256" key="8">
    <source>
        <dbReference type="ARBA" id="ARBA00023136"/>
    </source>
</evidence>
<evidence type="ECO:0000256" key="9">
    <source>
        <dbReference type="ARBA" id="ARBA00025191"/>
    </source>
</evidence>
<feature type="transmembrane region" description="Helical" evidence="11">
    <location>
        <begin position="159"/>
        <end position="181"/>
    </location>
</feature>
<dbReference type="GO" id="GO:0007005">
    <property type="term" value="P:mitochondrion organization"/>
    <property type="evidence" value="ECO:0007669"/>
    <property type="project" value="InterPro"/>
</dbReference>
<keyword evidence="13" id="KW-1185">Reference proteome</keyword>
<comment type="function">
    <text evidence="9">Involved in the organization of the mitochondrial membranes and the global structure of the mitochondria. Also required for mitochondrial distribution and mobility as well as for the maintenance of mitochondrial DNA nucleoids structures.</text>
</comment>
<dbReference type="GO" id="GO:0000001">
    <property type="term" value="P:mitochondrion inheritance"/>
    <property type="evidence" value="ECO:0007669"/>
    <property type="project" value="InterPro"/>
</dbReference>
<dbReference type="Pfam" id="PF08118">
    <property type="entry name" value="MDM31_MDM32"/>
    <property type="match status" value="2"/>
</dbReference>
<feature type="region of interest" description="Disordered" evidence="10">
    <location>
        <begin position="298"/>
        <end position="319"/>
    </location>
</feature>
<reference evidence="12" key="1">
    <citation type="submission" date="2023-02" db="EMBL/GenBank/DDBJ databases">
        <title>Mating type loci evolution in Malassezia.</title>
        <authorList>
            <person name="Coelho M.A."/>
        </authorList>
    </citation>
    <scope>NUCLEOTIDE SEQUENCE</scope>
    <source>
        <strain evidence="12">CBS 14136</strain>
    </source>
</reference>
<keyword evidence="4" id="KW-0999">Mitochondrion inner membrane</keyword>
<gene>
    <name evidence="12" type="primary">MDM31</name>
    <name evidence="12" type="ORF">MPSI1_001692</name>
</gene>
<evidence type="ECO:0000256" key="3">
    <source>
        <dbReference type="ARBA" id="ARBA00022692"/>
    </source>
</evidence>
<evidence type="ECO:0000256" key="7">
    <source>
        <dbReference type="ARBA" id="ARBA00023128"/>
    </source>
</evidence>
<dbReference type="PANTHER" id="PTHR31068:SF0">
    <property type="entry name" value="MITOCHONDRIAL DISTRIBUTION AND MORPHOLOGY PROTEIN 31"/>
    <property type="match status" value="1"/>
</dbReference>
<evidence type="ECO:0000256" key="4">
    <source>
        <dbReference type="ARBA" id="ARBA00022792"/>
    </source>
</evidence>
<evidence type="ECO:0000256" key="2">
    <source>
        <dbReference type="ARBA" id="ARBA00005687"/>
    </source>
</evidence>
<comment type="subcellular location">
    <subcellularLocation>
        <location evidence="1">Mitochondrion inner membrane</location>
    </subcellularLocation>
</comment>
<feature type="compositionally biased region" description="Basic and acidic residues" evidence="10">
    <location>
        <begin position="28"/>
        <end position="63"/>
    </location>
</feature>
<keyword evidence="6 11" id="KW-1133">Transmembrane helix</keyword>
<protein>
    <submittedName>
        <fullName evidence="12">Mitochondrial distribution and morphology protein 31, mitochondrial</fullName>
    </submittedName>
</protein>
<evidence type="ECO:0000256" key="10">
    <source>
        <dbReference type="SAM" id="MobiDB-lite"/>
    </source>
</evidence>